<dbReference type="PROSITE" id="PS51146">
    <property type="entry name" value="KAIC"/>
    <property type="match status" value="3"/>
</dbReference>
<dbReference type="PRINTS" id="PR01874">
    <property type="entry name" value="DNAREPAIRADA"/>
</dbReference>
<feature type="domain" description="KaiC" evidence="2">
    <location>
        <begin position="8"/>
        <end position="240"/>
    </location>
</feature>
<feature type="compositionally biased region" description="Basic residues" evidence="1">
    <location>
        <begin position="710"/>
        <end position="723"/>
    </location>
</feature>
<feature type="domain" description="KaiC" evidence="2">
    <location>
        <begin position="481"/>
        <end position="714"/>
    </location>
</feature>
<sequence>MTKKRVIARIETGVRNLDVLFQGGLPKGSIVVIAGAPGAGKTILTQQICFHNASAKTRVLYFNTLSEPTAKTLRYLNQFDFFDARKLDAGIQFVDLGAILRAKGLDGAFKLIMEHIKKVKPALVVIDSFKVFDDLAKSKEELRKFCYELAIGLMAWETTTFFLGEFGQSDIETNPLFSIIDGLIMIGQRQEAGEQRRFIQIVKMRGTDHSREEHSFVITWAGIDVFAPRVTIHRKDIEGEEPRLRTGISRFDDLLGDGIPRGSSLLIAGVAGTGKTVLSLEFIYRGAKAGEKGIFFSFEETEPRLRATARGLGWDLDAEIERGMVEIVFIPQPSIRVEGHLLMMTERILGMKARRVVVDSVSVFLHKVKDPQVDREKIFQLASVIHNAQAVGFLATDIPYGTHQISRFGVEETMVDGVILLSSMEEGLERQRYIEIYKLRNTAHLRGRHSIVIGPGGVTVYPRYNAEAAFAEPPPPLETARRLPSGVPGLDELLGGGLLERSVTLLSGSAGIGKSTLSMQFLLEGCRRGEPGLYVALEEGPAQIIRAAEALGLPLPEAIEEGRAEVIYISRERIRPSQLLSLLTDKIRTQKTRRVVLDSVSHLAAEGIGEDELRQLLYALIIRFKALGVTSLLTLESRVMYSSETVTDRHFSPVADNLIVLRYTPLPGEIRPTLMVVKTRGSEHDFGAYYFTVGKGGARIAQRAGEGARRATKNLTGRRRTKR</sequence>
<organism evidence="3 4">
    <name type="scientific">Sorangium cellulosum</name>
    <name type="common">Polyangium cellulosum</name>
    <dbReference type="NCBI Taxonomy" id="56"/>
    <lineage>
        <taxon>Bacteria</taxon>
        <taxon>Pseudomonadati</taxon>
        <taxon>Myxococcota</taxon>
        <taxon>Polyangia</taxon>
        <taxon>Polyangiales</taxon>
        <taxon>Polyangiaceae</taxon>
        <taxon>Sorangium</taxon>
    </lineage>
</organism>
<evidence type="ECO:0000313" key="4">
    <source>
        <dbReference type="Proteomes" id="UP000075502"/>
    </source>
</evidence>
<proteinExistence type="predicted"/>
<dbReference type="SUPFAM" id="SSF52540">
    <property type="entry name" value="P-loop containing nucleoside triphosphate hydrolases"/>
    <property type="match status" value="3"/>
</dbReference>
<feature type="domain" description="KaiC" evidence="2">
    <location>
        <begin position="242"/>
        <end position="474"/>
    </location>
</feature>
<dbReference type="GO" id="GO:0005524">
    <property type="term" value="F:ATP binding"/>
    <property type="evidence" value="ECO:0007669"/>
    <property type="project" value="InterPro"/>
</dbReference>
<dbReference type="InterPro" id="IPR027417">
    <property type="entry name" value="P-loop_NTPase"/>
</dbReference>
<dbReference type="InterPro" id="IPR010624">
    <property type="entry name" value="KaiC_dom"/>
</dbReference>
<reference evidence="3 4" key="1">
    <citation type="submission" date="2014-02" db="EMBL/GenBank/DDBJ databases">
        <title>The small core and large imbalanced accessory genome model reveals a collaborative survival strategy of Sorangium cellulosum strains in nature.</title>
        <authorList>
            <person name="Han K."/>
            <person name="Peng R."/>
            <person name="Blom J."/>
            <person name="Li Y.-Z."/>
        </authorList>
    </citation>
    <scope>NUCLEOTIDE SEQUENCE [LARGE SCALE GENOMIC DNA]</scope>
    <source>
        <strain evidence="3 4">So0007-03</strain>
    </source>
</reference>
<dbReference type="Gene3D" id="3.40.50.300">
    <property type="entry name" value="P-loop containing nucleotide triphosphate hydrolases"/>
    <property type="match status" value="3"/>
</dbReference>
<accession>A0A150TIW9</accession>
<evidence type="ECO:0000259" key="2">
    <source>
        <dbReference type="PROSITE" id="PS51146"/>
    </source>
</evidence>
<dbReference type="EMBL" id="JEME01002338">
    <property type="protein sequence ID" value="KYG04586.1"/>
    <property type="molecule type" value="Genomic_DNA"/>
</dbReference>
<evidence type="ECO:0000256" key="1">
    <source>
        <dbReference type="SAM" id="MobiDB-lite"/>
    </source>
</evidence>
<dbReference type="InterPro" id="IPR051347">
    <property type="entry name" value="Circadian_clock_KaiC-rel"/>
</dbReference>
<name>A0A150TIW9_SORCE</name>
<dbReference type="PANTHER" id="PTHR42926:SF1">
    <property type="entry name" value="CIRCADIAN CLOCK OSCILLATOR PROTEIN KAIC 1"/>
    <property type="match status" value="1"/>
</dbReference>
<dbReference type="PANTHER" id="PTHR42926">
    <property type="match status" value="1"/>
</dbReference>
<dbReference type="Proteomes" id="UP000075502">
    <property type="component" value="Unassembled WGS sequence"/>
</dbReference>
<dbReference type="Pfam" id="PF06745">
    <property type="entry name" value="ATPase"/>
    <property type="match status" value="3"/>
</dbReference>
<dbReference type="InterPro" id="IPR014774">
    <property type="entry name" value="KaiC-like_dom"/>
</dbReference>
<comment type="caution">
    <text evidence="3">The sequence shown here is derived from an EMBL/GenBank/DDBJ whole genome shotgun (WGS) entry which is preliminary data.</text>
</comment>
<feature type="region of interest" description="Disordered" evidence="1">
    <location>
        <begin position="703"/>
        <end position="723"/>
    </location>
</feature>
<dbReference type="AlphaFoldDB" id="A0A150TIW9"/>
<gene>
    <name evidence="3" type="ORF">BE21_45985</name>
</gene>
<dbReference type="SMART" id="SM00382">
    <property type="entry name" value="AAA"/>
    <property type="match status" value="3"/>
</dbReference>
<protein>
    <recommendedName>
        <fullName evidence="2">KaiC domain-containing protein</fullName>
    </recommendedName>
</protein>
<dbReference type="InterPro" id="IPR003593">
    <property type="entry name" value="AAA+_ATPase"/>
</dbReference>
<evidence type="ECO:0000313" key="3">
    <source>
        <dbReference type="EMBL" id="KYG04586.1"/>
    </source>
</evidence>